<protein>
    <recommendedName>
        <fullName evidence="5">Parallel beta helix pectate lyase-like protein</fullName>
    </recommendedName>
</protein>
<reference evidence="3" key="1">
    <citation type="submission" date="2022-07" db="EMBL/GenBank/DDBJ databases">
        <title>Tahibacter sp., a new gammaproteobacterium isolated from the silt sample collected at pig farm.</title>
        <authorList>
            <person name="Chen H."/>
        </authorList>
    </citation>
    <scope>NUCLEOTIDE SEQUENCE</scope>
    <source>
        <strain evidence="3">P2K</strain>
    </source>
</reference>
<evidence type="ECO:0008006" key="5">
    <source>
        <dbReference type="Google" id="ProtNLM"/>
    </source>
</evidence>
<keyword evidence="2" id="KW-0732">Signal</keyword>
<feature type="compositionally biased region" description="Polar residues" evidence="1">
    <location>
        <begin position="306"/>
        <end position="315"/>
    </location>
</feature>
<organism evidence="3 4">
    <name type="scientific">Tahibacter harae</name>
    <dbReference type="NCBI Taxonomy" id="2963937"/>
    <lineage>
        <taxon>Bacteria</taxon>
        <taxon>Pseudomonadati</taxon>
        <taxon>Pseudomonadota</taxon>
        <taxon>Gammaproteobacteria</taxon>
        <taxon>Lysobacterales</taxon>
        <taxon>Rhodanobacteraceae</taxon>
        <taxon>Tahibacter</taxon>
    </lineage>
</organism>
<dbReference type="NCBIfam" id="NF041518">
    <property type="entry name" value="choice_anch_Q"/>
    <property type="match status" value="1"/>
</dbReference>
<feature type="chain" id="PRO_5045405874" description="Parallel beta helix pectate lyase-like protein" evidence="2">
    <location>
        <begin position="21"/>
        <end position="352"/>
    </location>
</feature>
<proteinExistence type="predicted"/>
<sequence>MRLHTILTVLAALSALPAQAATNFCVGTSAELRAALNDVKTDGDDNGIRLRSGTYTTLPGTAFTTTATDNHSITITGGWAGAGCSSQSQDPSLTVLQADPGSASRVLQITGGVLNQYEISLNNLTLRNGDAPVNGYGGCLLLTAQEQNLRVERLIFEGCRATLGTGAALHVDGMLMRVSGNLVTDNTSRRAAVSLNVRDGGWGYVNNNTVTGNLSAGATGTALGLLAVTGVGGRIWFSNNIIWGNNPGTTNFDLDIGLADTVFSYNHLGNAIGNTGPQSVGTTFGDAGFTGGSLPQLAPGSMCRDSGTNNPTGGTPAQDLLGRNRPQGPKTDRGAFEALFIEAIFSDDFDLN</sequence>
<gene>
    <name evidence="3" type="ORF">NM961_21840</name>
</gene>
<dbReference type="InterPro" id="IPR011050">
    <property type="entry name" value="Pectin_lyase_fold/virulence"/>
</dbReference>
<keyword evidence="4" id="KW-1185">Reference proteome</keyword>
<dbReference type="InterPro" id="IPR059226">
    <property type="entry name" value="Choice_anch_Q_dom"/>
</dbReference>
<comment type="caution">
    <text evidence="3">The sequence shown here is derived from an EMBL/GenBank/DDBJ whole genome shotgun (WGS) entry which is preliminary data.</text>
</comment>
<dbReference type="Proteomes" id="UP001165498">
    <property type="component" value="Unassembled WGS sequence"/>
</dbReference>
<evidence type="ECO:0000256" key="2">
    <source>
        <dbReference type="SAM" id="SignalP"/>
    </source>
</evidence>
<evidence type="ECO:0000313" key="4">
    <source>
        <dbReference type="Proteomes" id="UP001165498"/>
    </source>
</evidence>
<dbReference type="SUPFAM" id="SSF51126">
    <property type="entry name" value="Pectin lyase-like"/>
    <property type="match status" value="1"/>
</dbReference>
<evidence type="ECO:0000313" key="3">
    <source>
        <dbReference type="EMBL" id="MCQ4167366.1"/>
    </source>
</evidence>
<dbReference type="EMBL" id="JANFQO010000029">
    <property type="protein sequence ID" value="MCQ4167366.1"/>
    <property type="molecule type" value="Genomic_DNA"/>
</dbReference>
<feature type="region of interest" description="Disordered" evidence="1">
    <location>
        <begin position="302"/>
        <end position="331"/>
    </location>
</feature>
<evidence type="ECO:0000256" key="1">
    <source>
        <dbReference type="SAM" id="MobiDB-lite"/>
    </source>
</evidence>
<dbReference type="RefSeq" id="WP_255916553.1">
    <property type="nucleotide sequence ID" value="NZ_JANFQO010000029.1"/>
</dbReference>
<accession>A0ABT1QYM7</accession>
<name>A0ABT1QYM7_9GAMM</name>
<feature type="signal peptide" evidence="2">
    <location>
        <begin position="1"/>
        <end position="20"/>
    </location>
</feature>